<feature type="compositionally biased region" description="Low complexity" evidence="1">
    <location>
        <begin position="1"/>
        <end position="23"/>
    </location>
</feature>
<sequence length="80" mass="9360">MIMNYPQYQQHPQTPQPYNQQLPQQPPAHVPQPVAVLPVKTNHALHLLLTILTFWFFGGWLWVWIIVAASNANKTRTIYR</sequence>
<name>A0A649VZB4_9CAUD</name>
<evidence type="ECO:0000313" key="3">
    <source>
        <dbReference type="EMBL" id="QGJ97315.1"/>
    </source>
</evidence>
<feature type="region of interest" description="Disordered" evidence="1">
    <location>
        <begin position="1"/>
        <end position="27"/>
    </location>
</feature>
<keyword evidence="2" id="KW-1133">Transmembrane helix</keyword>
<feature type="transmembrane region" description="Helical" evidence="2">
    <location>
        <begin position="47"/>
        <end position="70"/>
    </location>
</feature>
<organism evidence="3 4">
    <name type="scientific">Mycobacterium phage Isca</name>
    <dbReference type="NCBI Taxonomy" id="2656583"/>
    <lineage>
        <taxon>Viruses</taxon>
        <taxon>Duplodnaviria</taxon>
        <taxon>Heunggongvirae</taxon>
        <taxon>Uroviricota</taxon>
        <taxon>Caudoviricetes</taxon>
        <taxon>Veracruzvirus</taxon>
        <taxon>Veracruzvirus rockstar</taxon>
    </lineage>
</organism>
<dbReference type="Proteomes" id="UP000422615">
    <property type="component" value="Segment"/>
</dbReference>
<keyword evidence="2" id="KW-0812">Transmembrane</keyword>
<evidence type="ECO:0000256" key="2">
    <source>
        <dbReference type="SAM" id="Phobius"/>
    </source>
</evidence>
<protein>
    <submittedName>
        <fullName evidence="3">Uncharacterized protein</fullName>
    </submittedName>
</protein>
<dbReference type="EMBL" id="MN586063">
    <property type="protein sequence ID" value="QGJ97315.1"/>
    <property type="molecule type" value="Genomic_DNA"/>
</dbReference>
<keyword evidence="2" id="KW-0472">Membrane</keyword>
<evidence type="ECO:0000313" key="4">
    <source>
        <dbReference type="Proteomes" id="UP000422615"/>
    </source>
</evidence>
<reference evidence="3 4" key="1">
    <citation type="submission" date="2019-10" db="EMBL/GenBank/DDBJ databases">
        <authorList>
            <person name="Garlena R.A."/>
            <person name="Russell D.A."/>
            <person name="Pope W.H."/>
            <person name="Jacobs-Sera D."/>
            <person name="Hatfull G.F."/>
        </authorList>
    </citation>
    <scope>NUCLEOTIDE SEQUENCE [LARGE SCALE GENOMIC DNA]</scope>
</reference>
<evidence type="ECO:0000256" key="1">
    <source>
        <dbReference type="SAM" id="MobiDB-lite"/>
    </source>
</evidence>
<gene>
    <name evidence="3" type="primary">32</name>
    <name evidence="3" type="ORF">PBI_ISCA_32</name>
</gene>
<proteinExistence type="predicted"/>
<accession>A0A649VZB4</accession>